<evidence type="ECO:0000256" key="1">
    <source>
        <dbReference type="SAM" id="MobiDB-lite"/>
    </source>
</evidence>
<protein>
    <submittedName>
        <fullName evidence="2">33124_t:CDS:1</fullName>
    </submittedName>
</protein>
<evidence type="ECO:0000313" key="3">
    <source>
        <dbReference type="Proteomes" id="UP000789901"/>
    </source>
</evidence>
<sequence length="73" mass="8000">KAKGIPPQPMTTTPATTTPTSSNTTVNLGRLIPDDIIDPYVKSYIDESIRASTASVTNSIKQYINSQFDRQRS</sequence>
<dbReference type="Proteomes" id="UP000789901">
    <property type="component" value="Unassembled WGS sequence"/>
</dbReference>
<accession>A0ABN7W2X1</accession>
<keyword evidence="3" id="KW-1185">Reference proteome</keyword>
<comment type="caution">
    <text evidence="2">The sequence shown here is derived from an EMBL/GenBank/DDBJ whole genome shotgun (WGS) entry which is preliminary data.</text>
</comment>
<evidence type="ECO:0000313" key="2">
    <source>
        <dbReference type="EMBL" id="CAG8813455.1"/>
    </source>
</evidence>
<dbReference type="EMBL" id="CAJVQB010029027">
    <property type="protein sequence ID" value="CAG8813455.1"/>
    <property type="molecule type" value="Genomic_DNA"/>
</dbReference>
<name>A0ABN7W2X1_GIGMA</name>
<organism evidence="2 3">
    <name type="scientific">Gigaspora margarita</name>
    <dbReference type="NCBI Taxonomy" id="4874"/>
    <lineage>
        <taxon>Eukaryota</taxon>
        <taxon>Fungi</taxon>
        <taxon>Fungi incertae sedis</taxon>
        <taxon>Mucoromycota</taxon>
        <taxon>Glomeromycotina</taxon>
        <taxon>Glomeromycetes</taxon>
        <taxon>Diversisporales</taxon>
        <taxon>Gigasporaceae</taxon>
        <taxon>Gigaspora</taxon>
    </lineage>
</organism>
<feature type="region of interest" description="Disordered" evidence="1">
    <location>
        <begin position="1"/>
        <end position="26"/>
    </location>
</feature>
<feature type="compositionally biased region" description="Low complexity" evidence="1">
    <location>
        <begin position="10"/>
        <end position="25"/>
    </location>
</feature>
<reference evidence="2 3" key="1">
    <citation type="submission" date="2021-06" db="EMBL/GenBank/DDBJ databases">
        <authorList>
            <person name="Kallberg Y."/>
            <person name="Tangrot J."/>
            <person name="Rosling A."/>
        </authorList>
    </citation>
    <scope>NUCLEOTIDE SEQUENCE [LARGE SCALE GENOMIC DNA]</scope>
    <source>
        <strain evidence="2 3">120-4 pot B 10/14</strain>
    </source>
</reference>
<proteinExistence type="predicted"/>
<feature type="non-terminal residue" evidence="2">
    <location>
        <position position="1"/>
    </location>
</feature>
<gene>
    <name evidence="2" type="ORF">GMARGA_LOCUS25796</name>
</gene>